<accession>A0A3G5A8Z9</accession>
<organism evidence="1">
    <name type="scientific">Hyperionvirus sp</name>
    <dbReference type="NCBI Taxonomy" id="2487770"/>
    <lineage>
        <taxon>Viruses</taxon>
        <taxon>Varidnaviria</taxon>
        <taxon>Bamfordvirae</taxon>
        <taxon>Nucleocytoviricota</taxon>
        <taxon>Megaviricetes</taxon>
        <taxon>Imitervirales</taxon>
        <taxon>Mimiviridae</taxon>
        <taxon>Klosneuvirinae</taxon>
    </lineage>
</organism>
<gene>
    <name evidence="1" type="ORF">Hyperionvirus3_110</name>
</gene>
<sequence>MKQILFLDVFFFGEGTFYPVYRRACSDCHRPPSVLELSIGPQSIINRTPEEIKIMTPKEIEQFRSILSKAVQLGTQSKCPCKIPEIRAVSHYKERTDFRYSVGINCFCHNGCNLVHVLLKKKSWSCPFCCAIVCDWECFQKHMSDNHLATGQELFLRDLGERASLSSMERDRLRFKKHLSDNFLAIAPKLAVPSTAIGGWWCPLCRKTSDLNRESTNSNISILYSEILMMMTYEEKVKNIYTTAVKNNVCPNCEKYKEKKICIPTKLQSLFSSHSYHPYEFYSSEANIPPFLSFRPILLGEILLVEDAGDDYAPFLTILLQQQSFPQSRTAFYDQEEESDILLYTKTVWKAILNHKGELKSITLPGSKTLVNIRGDIALFDNGMTETNLPSDLLGIIRAYTPMGHWYFESIISQIQNDAKRYGAAVKALLSMI</sequence>
<protein>
    <submittedName>
        <fullName evidence="1">Uncharacterized protein</fullName>
    </submittedName>
</protein>
<evidence type="ECO:0000313" key="1">
    <source>
        <dbReference type="EMBL" id="AYV82964.1"/>
    </source>
</evidence>
<dbReference type="EMBL" id="MK072385">
    <property type="protein sequence ID" value="AYV82964.1"/>
    <property type="molecule type" value="Genomic_DNA"/>
</dbReference>
<proteinExistence type="predicted"/>
<reference evidence="1" key="1">
    <citation type="submission" date="2018-10" db="EMBL/GenBank/DDBJ databases">
        <title>Hidden diversity of soil giant viruses.</title>
        <authorList>
            <person name="Schulz F."/>
            <person name="Alteio L."/>
            <person name="Goudeau D."/>
            <person name="Ryan E.M."/>
            <person name="Malmstrom R.R."/>
            <person name="Blanchard J."/>
            <person name="Woyke T."/>
        </authorList>
    </citation>
    <scope>NUCLEOTIDE SEQUENCE</scope>
    <source>
        <strain evidence="1">HYV1</strain>
    </source>
</reference>
<name>A0A3G5A8Z9_9VIRU</name>